<reference evidence="2" key="1">
    <citation type="journal article" date="2023" name="Hortic. Res.">
        <title>A chromosome-level phased genome enabling allele-level studies in sweet orange: a case study on citrus Huanglongbing tolerance.</title>
        <authorList>
            <person name="Wu B."/>
            <person name="Yu Q."/>
            <person name="Deng Z."/>
            <person name="Duan Y."/>
            <person name="Luo F."/>
            <person name="Gmitter F. Jr."/>
        </authorList>
    </citation>
    <scope>NUCLEOTIDE SEQUENCE [LARGE SCALE GENOMIC DNA]</scope>
    <source>
        <strain evidence="2">cv. Valencia</strain>
    </source>
</reference>
<keyword evidence="2" id="KW-1185">Reference proteome</keyword>
<organism evidence="1 2">
    <name type="scientific">Citrus sinensis</name>
    <name type="common">Sweet orange</name>
    <name type="synonym">Citrus aurantium var. sinensis</name>
    <dbReference type="NCBI Taxonomy" id="2711"/>
    <lineage>
        <taxon>Eukaryota</taxon>
        <taxon>Viridiplantae</taxon>
        <taxon>Streptophyta</taxon>
        <taxon>Embryophyta</taxon>
        <taxon>Tracheophyta</taxon>
        <taxon>Spermatophyta</taxon>
        <taxon>Magnoliopsida</taxon>
        <taxon>eudicotyledons</taxon>
        <taxon>Gunneridae</taxon>
        <taxon>Pentapetalae</taxon>
        <taxon>rosids</taxon>
        <taxon>malvids</taxon>
        <taxon>Sapindales</taxon>
        <taxon>Rutaceae</taxon>
        <taxon>Aurantioideae</taxon>
        <taxon>Citrus</taxon>
    </lineage>
</organism>
<gene>
    <name evidence="1" type="ORF">KPL71_004771</name>
</gene>
<evidence type="ECO:0000313" key="2">
    <source>
        <dbReference type="Proteomes" id="UP000829398"/>
    </source>
</evidence>
<accession>A0ACB8N8A4</accession>
<sequence length="223" mass="24387">MPSCDGIKGLQKSGAENGQQPGRVDEKDSPLEKLIDVHSKALDDLVNVNSLFTIAVFIGLSFASPKQHSLENRPECDADPVVAKTLVTYEVISFACFLVSSLAAKSLKVLLNFYKIRDYIELVGIPDKCLRKIILSSTWRHTLFMVSALASACGIIFLTLSMVNVVQIRLGKLSCGSVYTLKSVISLTVLVSAALVLLYVPPVIFAFFARMKENSDKKQSNTV</sequence>
<comment type="caution">
    <text evidence="1">The sequence shown here is derived from an EMBL/GenBank/DDBJ whole genome shotgun (WGS) entry which is preliminary data.</text>
</comment>
<dbReference type="Proteomes" id="UP000829398">
    <property type="component" value="Chromosome 2"/>
</dbReference>
<dbReference type="EMBL" id="CM039171">
    <property type="protein sequence ID" value="KAH9794067.1"/>
    <property type="molecule type" value="Genomic_DNA"/>
</dbReference>
<protein>
    <submittedName>
        <fullName evidence="1">Maternal effect embryo arrest protein</fullName>
    </submittedName>
</protein>
<evidence type="ECO:0000313" key="1">
    <source>
        <dbReference type="EMBL" id="KAH9794067.1"/>
    </source>
</evidence>
<name>A0ACB8N8A4_CITSI</name>
<proteinExistence type="predicted"/>